<dbReference type="SUPFAM" id="SSF52129">
    <property type="entry name" value="Caspase-like"/>
    <property type="match status" value="1"/>
</dbReference>
<dbReference type="PANTHER" id="PTHR22576">
    <property type="entry name" value="MUCOSA ASSOCIATED LYMPHOID TISSUE LYMPHOMA TRANSLOCATION PROTEIN 1/PARACASPASE"/>
    <property type="match status" value="1"/>
</dbReference>
<gene>
    <name evidence="7 8" type="primary">LOC111135767</name>
</gene>
<evidence type="ECO:0000313" key="7">
    <source>
        <dbReference type="RefSeq" id="XP_022341800.1"/>
    </source>
</evidence>
<dbReference type="RefSeq" id="XP_022341800.1">
    <property type="nucleotide sequence ID" value="XM_022486092.1"/>
</dbReference>
<dbReference type="InterPro" id="IPR001309">
    <property type="entry name" value="Pept_C14_p20"/>
</dbReference>
<dbReference type="PRINTS" id="PR00376">
    <property type="entry name" value="IL1BCENZYME"/>
</dbReference>
<proteinExistence type="inferred from homology"/>
<feature type="domain" description="Caspase family p20" evidence="5">
    <location>
        <begin position="41"/>
        <end position="181"/>
    </location>
</feature>
<dbReference type="PROSITE" id="PS50208">
    <property type="entry name" value="CASPASE_P20"/>
    <property type="match status" value="1"/>
</dbReference>
<organism evidence="6 7">
    <name type="scientific">Crassostrea virginica</name>
    <name type="common">Eastern oyster</name>
    <dbReference type="NCBI Taxonomy" id="6565"/>
    <lineage>
        <taxon>Eukaryota</taxon>
        <taxon>Metazoa</taxon>
        <taxon>Spiralia</taxon>
        <taxon>Lophotrochozoa</taxon>
        <taxon>Mollusca</taxon>
        <taxon>Bivalvia</taxon>
        <taxon>Autobranchia</taxon>
        <taxon>Pteriomorphia</taxon>
        <taxon>Ostreida</taxon>
        <taxon>Ostreoidea</taxon>
        <taxon>Ostreidae</taxon>
        <taxon>Crassostrea</taxon>
    </lineage>
</organism>
<dbReference type="SMART" id="SM00115">
    <property type="entry name" value="CASc"/>
    <property type="match status" value="1"/>
</dbReference>
<dbReference type="GO" id="GO:0004197">
    <property type="term" value="F:cysteine-type endopeptidase activity"/>
    <property type="evidence" value="ECO:0007669"/>
    <property type="project" value="InterPro"/>
</dbReference>
<evidence type="ECO:0000256" key="1">
    <source>
        <dbReference type="ARBA" id="ARBA00010134"/>
    </source>
</evidence>
<keyword evidence="6" id="KW-1185">Reference proteome</keyword>
<evidence type="ECO:0000256" key="2">
    <source>
        <dbReference type="RuleBase" id="RU003971"/>
    </source>
</evidence>
<dbReference type="Proteomes" id="UP000694844">
    <property type="component" value="Chromosome 5"/>
</dbReference>
<evidence type="ECO:0000313" key="6">
    <source>
        <dbReference type="Proteomes" id="UP000694844"/>
    </source>
</evidence>
<dbReference type="AlphaFoldDB" id="A0A8B8EPE3"/>
<dbReference type="GeneID" id="111135767"/>
<dbReference type="RefSeq" id="XP_022341801.1">
    <property type="nucleotide sequence ID" value="XM_022486093.1"/>
</dbReference>
<dbReference type="Gene3D" id="3.40.50.1460">
    <property type="match status" value="1"/>
</dbReference>
<dbReference type="GO" id="GO:0006508">
    <property type="term" value="P:proteolysis"/>
    <property type="evidence" value="ECO:0007669"/>
    <property type="project" value="InterPro"/>
</dbReference>
<dbReference type="Pfam" id="PF00656">
    <property type="entry name" value="Peptidase_C14"/>
    <property type="match status" value="1"/>
</dbReference>
<evidence type="ECO:0000259" key="5">
    <source>
        <dbReference type="PROSITE" id="PS50208"/>
    </source>
</evidence>
<dbReference type="KEGG" id="cvn:111135767"/>
<dbReference type="InterPro" id="IPR052039">
    <property type="entry name" value="Caspase-related_regulators"/>
</dbReference>
<dbReference type="InterPro" id="IPR002138">
    <property type="entry name" value="Pept_C14_p10"/>
</dbReference>
<dbReference type="InterPro" id="IPR011600">
    <property type="entry name" value="Pept_C14_caspase"/>
</dbReference>
<dbReference type="OrthoDB" id="6046974at2759"/>
<evidence type="ECO:0000259" key="4">
    <source>
        <dbReference type="PROSITE" id="PS50207"/>
    </source>
</evidence>
<reference evidence="7 8" key="1">
    <citation type="submission" date="2025-04" db="UniProtKB">
        <authorList>
            <consortium name="RefSeq"/>
        </authorList>
    </citation>
    <scope>IDENTIFICATION</scope>
    <source>
        <tissue evidence="7 8">Whole sample</tissue>
    </source>
</reference>
<evidence type="ECO:0000313" key="8">
    <source>
        <dbReference type="RefSeq" id="XP_022341801.1"/>
    </source>
</evidence>
<accession>A0A8B8EPE3</accession>
<name>A0A8B8EPE3_CRAVI</name>
<sequence length="305" mass="34490">MLNEDSVENGGDKETSTRKLQSSGQQNFFDTSDIYDFSHNKRGCAVLIMNHEFANPDLNLPPVQHDINSMSKLFSSLGFDVKLLINLTLEQLSLKLDEIQDGISNDCDCFVCVISTHGREVPTFYQQTDIKVAYSKTEHYFLNTSGEVRTRVIMDMFDDRHCRALRGKPRLFFIQACRGNDVDEGVDLIDDGTKIEKDNNVDEYVNQDVFQIPCYNDSLVMFSSASGKCAWCDEKEGGWLLTALDRVLSSRSGEDILSLLTEVCGDVATREAFIPSIQRAHRSKSTACVYHKLCKDIYFPSQNLK</sequence>
<feature type="region of interest" description="Disordered" evidence="3">
    <location>
        <begin position="1"/>
        <end position="24"/>
    </location>
</feature>
<feature type="domain" description="Caspase family p10" evidence="4">
    <location>
        <begin position="208"/>
        <end position="301"/>
    </location>
</feature>
<dbReference type="InterPro" id="IPR015917">
    <property type="entry name" value="Pept_C14A"/>
</dbReference>
<dbReference type="PANTHER" id="PTHR22576:SF41">
    <property type="entry name" value="CASPASE 14, APOPTOSIS-RELATED CYSTEINE PEPTIDASE"/>
    <property type="match status" value="1"/>
</dbReference>
<comment type="similarity">
    <text evidence="1 2">Belongs to the peptidase C14A family.</text>
</comment>
<dbReference type="PROSITE" id="PS50207">
    <property type="entry name" value="CASPASE_P10"/>
    <property type="match status" value="1"/>
</dbReference>
<dbReference type="InterPro" id="IPR029030">
    <property type="entry name" value="Caspase-like_dom_sf"/>
</dbReference>
<protein>
    <submittedName>
        <fullName evidence="7 8">Caspase-6-like</fullName>
    </submittedName>
</protein>
<evidence type="ECO:0000256" key="3">
    <source>
        <dbReference type="SAM" id="MobiDB-lite"/>
    </source>
</evidence>